<dbReference type="InterPro" id="IPR032466">
    <property type="entry name" value="Metal_Hydrolase"/>
</dbReference>
<evidence type="ECO:0000313" key="2">
    <source>
        <dbReference type="EMBL" id="OJF16282.1"/>
    </source>
</evidence>
<feature type="domain" description="Amidohydrolase-related" evidence="1">
    <location>
        <begin position="65"/>
        <end position="398"/>
    </location>
</feature>
<keyword evidence="3" id="KW-1185">Reference proteome</keyword>
<dbReference type="AlphaFoldDB" id="A0A1K0GG70"/>
<evidence type="ECO:0000259" key="1">
    <source>
        <dbReference type="Pfam" id="PF01979"/>
    </source>
</evidence>
<dbReference type="EMBL" id="MEIA01000001">
    <property type="protein sequence ID" value="OJF16282.1"/>
    <property type="molecule type" value="Genomic_DNA"/>
</dbReference>
<dbReference type="PANTHER" id="PTHR43135:SF3">
    <property type="entry name" value="ALPHA-D-RIBOSE 1-METHYLPHOSPHONATE 5-TRIPHOSPHATE DIPHOSPHATASE"/>
    <property type="match status" value="1"/>
</dbReference>
<name>A0A1K0GG70_9ACTN</name>
<dbReference type="Gene3D" id="3.20.20.140">
    <property type="entry name" value="Metal-dependent hydrolases"/>
    <property type="match status" value="1"/>
</dbReference>
<dbReference type="InterPro" id="IPR051781">
    <property type="entry name" value="Metallo-dep_Hydrolase"/>
</dbReference>
<dbReference type="SUPFAM" id="SSF51556">
    <property type="entry name" value="Metallo-dependent hydrolases"/>
    <property type="match status" value="1"/>
</dbReference>
<reference evidence="2 3" key="1">
    <citation type="submission" date="2016-09" db="EMBL/GenBank/DDBJ databases">
        <title>Couchioplanes caeruleus draft genome sequence.</title>
        <authorList>
            <person name="Sheehan J."/>
            <person name="Caffrey P."/>
        </authorList>
    </citation>
    <scope>NUCLEOTIDE SEQUENCE [LARGE SCALE GENOMIC DNA]</scope>
    <source>
        <strain evidence="2 3">DSM 43634</strain>
    </source>
</reference>
<accession>A0A1K0GG70</accession>
<dbReference type="RefSeq" id="WP_071802623.1">
    <property type="nucleotide sequence ID" value="NZ_MEIA01000001.1"/>
</dbReference>
<dbReference type="Proteomes" id="UP000182486">
    <property type="component" value="Unassembled WGS sequence"/>
</dbReference>
<organism evidence="2 3">
    <name type="scientific">Couchioplanes caeruleus subsp. caeruleus</name>
    <dbReference type="NCBI Taxonomy" id="56427"/>
    <lineage>
        <taxon>Bacteria</taxon>
        <taxon>Bacillati</taxon>
        <taxon>Actinomycetota</taxon>
        <taxon>Actinomycetes</taxon>
        <taxon>Micromonosporales</taxon>
        <taxon>Micromonosporaceae</taxon>
        <taxon>Couchioplanes</taxon>
    </lineage>
</organism>
<dbReference type="InterPro" id="IPR011059">
    <property type="entry name" value="Metal-dep_hydrolase_composite"/>
</dbReference>
<dbReference type="SUPFAM" id="SSF51338">
    <property type="entry name" value="Composite domain of metallo-dependent hydrolases"/>
    <property type="match status" value="1"/>
</dbReference>
<dbReference type="Gene3D" id="2.30.40.10">
    <property type="entry name" value="Urease, subunit C, domain 1"/>
    <property type="match status" value="1"/>
</dbReference>
<dbReference type="InterPro" id="IPR006680">
    <property type="entry name" value="Amidohydro-rel"/>
</dbReference>
<dbReference type="Pfam" id="PF01979">
    <property type="entry name" value="Amidohydro_1"/>
    <property type="match status" value="1"/>
</dbReference>
<dbReference type="GO" id="GO:0016810">
    <property type="term" value="F:hydrolase activity, acting on carbon-nitrogen (but not peptide) bonds"/>
    <property type="evidence" value="ECO:0007669"/>
    <property type="project" value="InterPro"/>
</dbReference>
<sequence length="408" mass="42414">MPTEAHSEPRGDRPWAVRAAGWFDGRDGRPGPVLVVIDGGRITAVDTTGAPPATDLPVRDLGDVTVLPGLVDAHVHLAFDPAEPPERLATVPEPVLLDRMAAHAQAHLAAGVTTVRDLGDRDFLALRLREQLRASGAPAPEILASGPPLTRAGGHCWFLGGEADDQAALRRAVADHARRGVDVIKIMATGGAITPGFRTHESQYQRTELTEVVEAAAAEGLGVTAHAHGGPGITDALAAGVAGLEHVSFFTADGIDVDWATVDAIAAAGVHVGATEAALPEGDIRNPAVFAKLEQRSINFVRMHAAGVRLVCCSDAGVVPRKPHGVLAHGMVRLGRYGLANPDALAAATSVAAEACGIADRKGRLAPGYDADLLIIDGDPLTDLTALHQVRAVYRAGQQAYAKPSPRA</sequence>
<protein>
    <submittedName>
        <fullName evidence="2">Amidohydrolase</fullName>
    </submittedName>
</protein>
<keyword evidence="2" id="KW-0378">Hydrolase</keyword>
<dbReference type="PANTHER" id="PTHR43135">
    <property type="entry name" value="ALPHA-D-RIBOSE 1-METHYLPHOSPHONATE 5-TRIPHOSPHATE DIPHOSPHATASE"/>
    <property type="match status" value="1"/>
</dbReference>
<comment type="caution">
    <text evidence="2">The sequence shown here is derived from an EMBL/GenBank/DDBJ whole genome shotgun (WGS) entry which is preliminary data.</text>
</comment>
<proteinExistence type="predicted"/>
<evidence type="ECO:0000313" key="3">
    <source>
        <dbReference type="Proteomes" id="UP000182486"/>
    </source>
</evidence>
<gene>
    <name evidence="2" type="ORF">BG844_00130</name>
</gene>